<dbReference type="Gene3D" id="3.40.50.150">
    <property type="entry name" value="Vaccinia Virus protein VP39"/>
    <property type="match status" value="1"/>
</dbReference>
<dbReference type="PANTHER" id="PTHR43591:SF31">
    <property type="entry name" value="LAEA-LIKE, PUTATIVE (AFU_ORTHOLOGUE AFUA_8G01930)-RELATED"/>
    <property type="match status" value="1"/>
</dbReference>
<dbReference type="EMBL" id="KV878339">
    <property type="protein sequence ID" value="OJJ48473.1"/>
    <property type="molecule type" value="Genomic_DNA"/>
</dbReference>
<proteinExistence type="predicted"/>
<dbReference type="Proteomes" id="UP000184188">
    <property type="component" value="Unassembled WGS sequence"/>
</dbReference>
<protein>
    <recommendedName>
        <fullName evidence="3">Methyltransferase domain-containing protein</fullName>
    </recommendedName>
</protein>
<keyword evidence="2" id="KW-1185">Reference proteome</keyword>
<dbReference type="InterPro" id="IPR029063">
    <property type="entry name" value="SAM-dependent_MTases_sf"/>
</dbReference>
<dbReference type="GO" id="GO:0008168">
    <property type="term" value="F:methyltransferase activity"/>
    <property type="evidence" value="ECO:0007669"/>
    <property type="project" value="TreeGrafter"/>
</dbReference>
<evidence type="ECO:0000313" key="1">
    <source>
        <dbReference type="EMBL" id="OJJ48473.1"/>
    </source>
</evidence>
<evidence type="ECO:0000313" key="2">
    <source>
        <dbReference type="Proteomes" id="UP000184188"/>
    </source>
</evidence>
<dbReference type="OrthoDB" id="2013972at2759"/>
<gene>
    <name evidence="1" type="ORF">ASPZODRAFT_62115</name>
</gene>
<dbReference type="RefSeq" id="XP_022582983.1">
    <property type="nucleotide sequence ID" value="XM_022729049.1"/>
</dbReference>
<dbReference type="VEuPathDB" id="FungiDB:ASPZODRAFT_62115"/>
<dbReference type="AlphaFoldDB" id="A0A1L9SMY5"/>
<accession>A0A1L9SMY5</accession>
<evidence type="ECO:0008006" key="3">
    <source>
        <dbReference type="Google" id="ProtNLM"/>
    </source>
</evidence>
<dbReference type="Pfam" id="PF13489">
    <property type="entry name" value="Methyltransf_23"/>
    <property type="match status" value="1"/>
</dbReference>
<dbReference type="GeneID" id="34615513"/>
<organism evidence="1 2">
    <name type="scientific">Penicilliopsis zonata CBS 506.65</name>
    <dbReference type="NCBI Taxonomy" id="1073090"/>
    <lineage>
        <taxon>Eukaryota</taxon>
        <taxon>Fungi</taxon>
        <taxon>Dikarya</taxon>
        <taxon>Ascomycota</taxon>
        <taxon>Pezizomycotina</taxon>
        <taxon>Eurotiomycetes</taxon>
        <taxon>Eurotiomycetidae</taxon>
        <taxon>Eurotiales</taxon>
        <taxon>Aspergillaceae</taxon>
        <taxon>Penicilliopsis</taxon>
    </lineage>
</organism>
<sequence length="294" mass="33717">MSIKSSILDYQYENGRRYQSYRRGEYLFPNDEDEQDRMDFLHHIYGMILEGRLHLAPIGDKPQRVLDIGTGTGIWAIDFADQYPKAKVIGNDLSPIQPDRVPPNCIFEVDDFESEWAYSHPFDYIHGRELAGSVKNIEWLAKQAFEHLKPGGYLELQSVAFKLFTDDGSIKRAPYTVQMCELVEEAGKRFGKSMHNLDVWTEAVESAGFRDVVTKVINVPVSPWPKDPQQKEIGRYFQLQQSQAFSTHLPGILSNVLGWSSAEVIVLGARVRNELMDLGIHQYCKLYIIYGRRP</sequence>
<name>A0A1L9SMY5_9EURO</name>
<dbReference type="SUPFAM" id="SSF53335">
    <property type="entry name" value="S-adenosyl-L-methionine-dependent methyltransferases"/>
    <property type="match status" value="1"/>
</dbReference>
<reference evidence="2" key="1">
    <citation type="journal article" date="2017" name="Genome Biol.">
        <title>Comparative genomics reveals high biological diversity and specific adaptations in the industrially and medically important fungal genus Aspergillus.</title>
        <authorList>
            <person name="de Vries R.P."/>
            <person name="Riley R."/>
            <person name="Wiebenga A."/>
            <person name="Aguilar-Osorio G."/>
            <person name="Amillis S."/>
            <person name="Uchima C.A."/>
            <person name="Anderluh G."/>
            <person name="Asadollahi M."/>
            <person name="Askin M."/>
            <person name="Barry K."/>
            <person name="Battaglia E."/>
            <person name="Bayram O."/>
            <person name="Benocci T."/>
            <person name="Braus-Stromeyer S.A."/>
            <person name="Caldana C."/>
            <person name="Canovas D."/>
            <person name="Cerqueira G.C."/>
            <person name="Chen F."/>
            <person name="Chen W."/>
            <person name="Choi C."/>
            <person name="Clum A."/>
            <person name="Dos Santos R.A."/>
            <person name="Damasio A.R."/>
            <person name="Diallinas G."/>
            <person name="Emri T."/>
            <person name="Fekete E."/>
            <person name="Flipphi M."/>
            <person name="Freyberg S."/>
            <person name="Gallo A."/>
            <person name="Gournas C."/>
            <person name="Habgood R."/>
            <person name="Hainaut M."/>
            <person name="Harispe M.L."/>
            <person name="Henrissat B."/>
            <person name="Hilden K.S."/>
            <person name="Hope R."/>
            <person name="Hossain A."/>
            <person name="Karabika E."/>
            <person name="Karaffa L."/>
            <person name="Karanyi Z."/>
            <person name="Krasevec N."/>
            <person name="Kuo A."/>
            <person name="Kusch H."/>
            <person name="LaButti K."/>
            <person name="Lagendijk E.L."/>
            <person name="Lapidus A."/>
            <person name="Levasseur A."/>
            <person name="Lindquist E."/>
            <person name="Lipzen A."/>
            <person name="Logrieco A.F."/>
            <person name="MacCabe A."/>
            <person name="Maekelae M.R."/>
            <person name="Malavazi I."/>
            <person name="Melin P."/>
            <person name="Meyer V."/>
            <person name="Mielnichuk N."/>
            <person name="Miskei M."/>
            <person name="Molnar A.P."/>
            <person name="Mule G."/>
            <person name="Ngan C.Y."/>
            <person name="Orejas M."/>
            <person name="Orosz E."/>
            <person name="Ouedraogo J.P."/>
            <person name="Overkamp K.M."/>
            <person name="Park H.-S."/>
            <person name="Perrone G."/>
            <person name="Piumi F."/>
            <person name="Punt P.J."/>
            <person name="Ram A.F."/>
            <person name="Ramon A."/>
            <person name="Rauscher S."/>
            <person name="Record E."/>
            <person name="Riano-Pachon D.M."/>
            <person name="Robert V."/>
            <person name="Roehrig J."/>
            <person name="Ruller R."/>
            <person name="Salamov A."/>
            <person name="Salih N.S."/>
            <person name="Samson R.A."/>
            <person name="Sandor E."/>
            <person name="Sanguinetti M."/>
            <person name="Schuetze T."/>
            <person name="Sepcic K."/>
            <person name="Shelest E."/>
            <person name="Sherlock G."/>
            <person name="Sophianopoulou V."/>
            <person name="Squina F.M."/>
            <person name="Sun H."/>
            <person name="Susca A."/>
            <person name="Todd R.B."/>
            <person name="Tsang A."/>
            <person name="Unkles S.E."/>
            <person name="van de Wiele N."/>
            <person name="van Rossen-Uffink D."/>
            <person name="Oliveira J.V."/>
            <person name="Vesth T.C."/>
            <person name="Visser J."/>
            <person name="Yu J.-H."/>
            <person name="Zhou M."/>
            <person name="Andersen M.R."/>
            <person name="Archer D.B."/>
            <person name="Baker S.E."/>
            <person name="Benoit I."/>
            <person name="Brakhage A.A."/>
            <person name="Braus G.H."/>
            <person name="Fischer R."/>
            <person name="Frisvad J.C."/>
            <person name="Goldman G.H."/>
            <person name="Houbraken J."/>
            <person name="Oakley B."/>
            <person name="Pocsi I."/>
            <person name="Scazzocchio C."/>
            <person name="Seiboth B."/>
            <person name="vanKuyk P.A."/>
            <person name="Wortman J."/>
            <person name="Dyer P.S."/>
            <person name="Grigoriev I.V."/>
        </authorList>
    </citation>
    <scope>NUCLEOTIDE SEQUENCE [LARGE SCALE GENOMIC DNA]</scope>
    <source>
        <strain evidence="2">CBS 506.65</strain>
    </source>
</reference>
<dbReference type="PANTHER" id="PTHR43591">
    <property type="entry name" value="METHYLTRANSFERASE"/>
    <property type="match status" value="1"/>
</dbReference>
<dbReference type="STRING" id="1073090.A0A1L9SMY5"/>
<dbReference type="CDD" id="cd02440">
    <property type="entry name" value="AdoMet_MTases"/>
    <property type="match status" value="1"/>
</dbReference>